<dbReference type="Gene3D" id="3.30.200.20">
    <property type="entry name" value="Phosphorylase Kinase, domain 1"/>
    <property type="match status" value="1"/>
</dbReference>
<dbReference type="InterPro" id="IPR000719">
    <property type="entry name" value="Prot_kinase_dom"/>
</dbReference>
<evidence type="ECO:0000256" key="1">
    <source>
        <dbReference type="ARBA" id="ARBA00022527"/>
    </source>
</evidence>
<evidence type="ECO:0000256" key="7">
    <source>
        <dbReference type="RuleBase" id="RU000304"/>
    </source>
</evidence>
<keyword evidence="4" id="KW-0418">Kinase</keyword>
<dbReference type="PROSITE" id="PS50011">
    <property type="entry name" value="PROTEIN_KINASE_DOM"/>
    <property type="match status" value="1"/>
</dbReference>
<evidence type="ECO:0000313" key="10">
    <source>
        <dbReference type="Proteomes" id="UP000001449"/>
    </source>
</evidence>
<dbReference type="PaxDb" id="35128-Thaps264671"/>
<dbReference type="SMART" id="SM00220">
    <property type="entry name" value="S_TKc"/>
    <property type="match status" value="1"/>
</dbReference>
<dbReference type="GeneID" id="7447817"/>
<dbReference type="Proteomes" id="UP000001449">
    <property type="component" value="Chromosome 20"/>
</dbReference>
<dbReference type="SUPFAM" id="SSF56112">
    <property type="entry name" value="Protein kinase-like (PK-like)"/>
    <property type="match status" value="1"/>
</dbReference>
<accession>B8CEJ7</accession>
<dbReference type="InParanoid" id="B8CEJ7"/>
<dbReference type="GO" id="GO:0009931">
    <property type="term" value="F:calcium-dependent protein serine/threonine kinase activity"/>
    <property type="evidence" value="ECO:0000318"/>
    <property type="project" value="GO_Central"/>
</dbReference>
<dbReference type="KEGG" id="tps:THAPSDRAFT_264671"/>
<keyword evidence="10" id="KW-1185">Reference proteome</keyword>
<evidence type="ECO:0000256" key="6">
    <source>
        <dbReference type="PROSITE-ProRule" id="PRU10141"/>
    </source>
</evidence>
<evidence type="ECO:0000256" key="2">
    <source>
        <dbReference type="ARBA" id="ARBA00022679"/>
    </source>
</evidence>
<dbReference type="AlphaFoldDB" id="B8CEJ7"/>
<proteinExistence type="inferred from homology"/>
<gene>
    <name evidence="9" type="ORF">THAPSDRAFT_264671</name>
</gene>
<reference evidence="9 10" key="1">
    <citation type="journal article" date="2004" name="Science">
        <title>The genome of the diatom Thalassiosira pseudonana: ecology, evolution, and metabolism.</title>
        <authorList>
            <person name="Armbrust E.V."/>
            <person name="Berges J.A."/>
            <person name="Bowler C."/>
            <person name="Green B.R."/>
            <person name="Martinez D."/>
            <person name="Putnam N.H."/>
            <person name="Zhou S."/>
            <person name="Allen A.E."/>
            <person name="Apt K.E."/>
            <person name="Bechner M."/>
            <person name="Brzezinski M.A."/>
            <person name="Chaal B.K."/>
            <person name="Chiovitti A."/>
            <person name="Davis A.K."/>
            <person name="Demarest M.S."/>
            <person name="Detter J.C."/>
            <person name="Glavina T."/>
            <person name="Goodstein D."/>
            <person name="Hadi M.Z."/>
            <person name="Hellsten U."/>
            <person name="Hildebrand M."/>
            <person name="Jenkins B.D."/>
            <person name="Jurka J."/>
            <person name="Kapitonov V.V."/>
            <person name="Kroger N."/>
            <person name="Lau W.W."/>
            <person name="Lane T.W."/>
            <person name="Larimer F.W."/>
            <person name="Lippmeier J.C."/>
            <person name="Lucas S."/>
            <person name="Medina M."/>
            <person name="Montsant A."/>
            <person name="Obornik M."/>
            <person name="Parker M.S."/>
            <person name="Palenik B."/>
            <person name="Pazour G.J."/>
            <person name="Richardson P.M."/>
            <person name="Rynearson T.A."/>
            <person name="Saito M.A."/>
            <person name="Schwartz D.C."/>
            <person name="Thamatrakoln K."/>
            <person name="Valentin K."/>
            <person name="Vardi A."/>
            <person name="Wilkerson F.P."/>
            <person name="Rokhsar D.S."/>
        </authorList>
    </citation>
    <scope>NUCLEOTIDE SEQUENCE [LARGE SCALE GENOMIC DNA]</scope>
    <source>
        <strain evidence="9 10">CCMP1335</strain>
    </source>
</reference>
<dbReference type="PROSITE" id="PS00108">
    <property type="entry name" value="PROTEIN_KINASE_ST"/>
    <property type="match status" value="1"/>
</dbReference>
<dbReference type="PANTHER" id="PTHR24349">
    <property type="entry name" value="SERINE/THREONINE-PROTEIN KINASE"/>
    <property type="match status" value="1"/>
</dbReference>
<sequence length="376" mass="41671">MNASPIEMTKVASRLVSAPYDELTTADCSSVPIATPVSPCASQDACSVAAEVSVTGVYGNIEDKYHVDPHVLGVGHHGSVRQCVDRSTGQRLAVKSVRKSEPSVNPKGLAREIALLDEMKHDSIIQLVDVYEDAEYVHLVTKLCEGGELFDRIVEKSSDAKHGCFSEHEAAKILHQLLNALSYMHKHNVVHRDIKPENILFETKDEDSPIKIIDFGLARKHHADRGESPMKTIVGTPYYIAPDVLRKSYGKACDLWSVGVIAYILLAGYPPFNSAGGGNKEVYAAVQRGMYYFPSADWKHVSLEAKDFIRRLLQKDPSKRMTVEQALRHPWLMNQLSGMDVEEGREDSSVEVVLSKSLRKESILCDGVVNRQIAFV</sequence>
<dbReference type="InterPro" id="IPR017441">
    <property type="entry name" value="Protein_kinase_ATP_BS"/>
</dbReference>
<dbReference type="InterPro" id="IPR050205">
    <property type="entry name" value="CDPK_Ser/Thr_kinases"/>
</dbReference>
<keyword evidence="3 6" id="KW-0547">Nucleotide-binding</keyword>
<dbReference type="eggNOG" id="KOG0032">
    <property type="taxonomic scope" value="Eukaryota"/>
</dbReference>
<evidence type="ECO:0000256" key="3">
    <source>
        <dbReference type="ARBA" id="ARBA00022741"/>
    </source>
</evidence>
<dbReference type="GO" id="GO:0005634">
    <property type="term" value="C:nucleus"/>
    <property type="evidence" value="ECO:0000318"/>
    <property type="project" value="GO_Central"/>
</dbReference>
<keyword evidence="2" id="KW-0808">Transferase</keyword>
<dbReference type="CDD" id="cd05117">
    <property type="entry name" value="STKc_CAMK"/>
    <property type="match status" value="1"/>
</dbReference>
<evidence type="ECO:0000256" key="5">
    <source>
        <dbReference type="ARBA" id="ARBA00022840"/>
    </source>
</evidence>
<dbReference type="FunFam" id="3.30.200.20:FF:000880">
    <property type="entry name" value="Predicted protein"/>
    <property type="match status" value="1"/>
</dbReference>
<dbReference type="HOGENOM" id="CLU_000288_63_0_1"/>
<dbReference type="GO" id="GO:0005516">
    <property type="term" value="F:calmodulin binding"/>
    <property type="evidence" value="ECO:0000318"/>
    <property type="project" value="GO_Central"/>
</dbReference>
<dbReference type="FunFam" id="1.10.510.10:FF:001413">
    <property type="entry name" value="Predicted protein"/>
    <property type="match status" value="1"/>
</dbReference>
<feature type="domain" description="Protein kinase" evidence="8">
    <location>
        <begin position="66"/>
        <end position="332"/>
    </location>
</feature>
<comment type="similarity">
    <text evidence="7">Belongs to the protein kinase superfamily.</text>
</comment>
<dbReference type="Gene3D" id="1.10.510.10">
    <property type="entry name" value="Transferase(Phosphotransferase) domain 1"/>
    <property type="match status" value="1"/>
</dbReference>
<dbReference type="GO" id="GO:0004683">
    <property type="term" value="F:calcium/calmodulin-dependent protein kinase activity"/>
    <property type="evidence" value="ECO:0000318"/>
    <property type="project" value="GO_Central"/>
</dbReference>
<evidence type="ECO:0000256" key="4">
    <source>
        <dbReference type="ARBA" id="ARBA00022777"/>
    </source>
</evidence>
<feature type="binding site" evidence="6">
    <location>
        <position position="99"/>
    </location>
    <ligand>
        <name>ATP</name>
        <dbReference type="ChEBI" id="CHEBI:30616"/>
    </ligand>
</feature>
<protein>
    <recommendedName>
        <fullName evidence="8">Protein kinase domain-containing protein</fullName>
    </recommendedName>
</protein>
<evidence type="ECO:0000313" key="9">
    <source>
        <dbReference type="EMBL" id="EED87914.1"/>
    </source>
</evidence>
<keyword evidence="1 7" id="KW-0723">Serine/threonine-protein kinase</keyword>
<evidence type="ECO:0000259" key="8">
    <source>
        <dbReference type="PROSITE" id="PS50011"/>
    </source>
</evidence>
<dbReference type="InterPro" id="IPR008271">
    <property type="entry name" value="Ser/Thr_kinase_AS"/>
</dbReference>
<organism evidence="9 10">
    <name type="scientific">Thalassiosira pseudonana</name>
    <name type="common">Marine diatom</name>
    <name type="synonym">Cyclotella nana</name>
    <dbReference type="NCBI Taxonomy" id="35128"/>
    <lineage>
        <taxon>Eukaryota</taxon>
        <taxon>Sar</taxon>
        <taxon>Stramenopiles</taxon>
        <taxon>Ochrophyta</taxon>
        <taxon>Bacillariophyta</taxon>
        <taxon>Coscinodiscophyceae</taxon>
        <taxon>Thalassiosirophycidae</taxon>
        <taxon>Thalassiosirales</taxon>
        <taxon>Thalassiosiraceae</taxon>
        <taxon>Thalassiosira</taxon>
    </lineage>
</organism>
<dbReference type="PROSITE" id="PS00107">
    <property type="entry name" value="PROTEIN_KINASE_ATP"/>
    <property type="match status" value="1"/>
</dbReference>
<dbReference type="Pfam" id="PF00069">
    <property type="entry name" value="Pkinase"/>
    <property type="match status" value="1"/>
</dbReference>
<dbReference type="EMBL" id="CM000652">
    <property type="protein sequence ID" value="EED87914.1"/>
    <property type="molecule type" value="Genomic_DNA"/>
</dbReference>
<name>B8CEJ7_THAPS</name>
<dbReference type="RefSeq" id="XP_002294554.1">
    <property type="nucleotide sequence ID" value="XM_002294518.1"/>
</dbReference>
<dbReference type="GO" id="GO:0005737">
    <property type="term" value="C:cytoplasm"/>
    <property type="evidence" value="ECO:0000318"/>
    <property type="project" value="GO_Central"/>
</dbReference>
<dbReference type="GO" id="GO:0005524">
    <property type="term" value="F:ATP binding"/>
    <property type="evidence" value="ECO:0007669"/>
    <property type="project" value="UniProtKB-UniRule"/>
</dbReference>
<dbReference type="OMA" id="SEVSEEX"/>
<reference evidence="9 10" key="2">
    <citation type="journal article" date="2008" name="Nature">
        <title>The Phaeodactylum genome reveals the evolutionary history of diatom genomes.</title>
        <authorList>
            <person name="Bowler C."/>
            <person name="Allen A.E."/>
            <person name="Badger J.H."/>
            <person name="Grimwood J."/>
            <person name="Jabbari K."/>
            <person name="Kuo A."/>
            <person name="Maheswari U."/>
            <person name="Martens C."/>
            <person name="Maumus F."/>
            <person name="Otillar R.P."/>
            <person name="Rayko E."/>
            <person name="Salamov A."/>
            <person name="Vandepoele K."/>
            <person name="Beszteri B."/>
            <person name="Gruber A."/>
            <person name="Heijde M."/>
            <person name="Katinka M."/>
            <person name="Mock T."/>
            <person name="Valentin K."/>
            <person name="Verret F."/>
            <person name="Berges J.A."/>
            <person name="Brownlee C."/>
            <person name="Cadoret J.P."/>
            <person name="Chiovitti A."/>
            <person name="Choi C.J."/>
            <person name="Coesel S."/>
            <person name="De Martino A."/>
            <person name="Detter J.C."/>
            <person name="Durkin C."/>
            <person name="Falciatore A."/>
            <person name="Fournet J."/>
            <person name="Haruta M."/>
            <person name="Huysman M.J."/>
            <person name="Jenkins B.D."/>
            <person name="Jiroutova K."/>
            <person name="Jorgensen R.E."/>
            <person name="Joubert Y."/>
            <person name="Kaplan A."/>
            <person name="Kroger N."/>
            <person name="Kroth P.G."/>
            <person name="La Roche J."/>
            <person name="Lindquist E."/>
            <person name="Lommer M."/>
            <person name="Martin-Jezequel V."/>
            <person name="Lopez P.J."/>
            <person name="Lucas S."/>
            <person name="Mangogna M."/>
            <person name="McGinnis K."/>
            <person name="Medlin L.K."/>
            <person name="Montsant A."/>
            <person name="Oudot-Le Secq M.P."/>
            <person name="Napoli C."/>
            <person name="Obornik M."/>
            <person name="Parker M.S."/>
            <person name="Petit J.L."/>
            <person name="Porcel B.M."/>
            <person name="Poulsen N."/>
            <person name="Robison M."/>
            <person name="Rychlewski L."/>
            <person name="Rynearson T.A."/>
            <person name="Schmutz J."/>
            <person name="Shapiro H."/>
            <person name="Siaut M."/>
            <person name="Stanley M."/>
            <person name="Sussman M.R."/>
            <person name="Taylor A.R."/>
            <person name="Vardi A."/>
            <person name="von Dassow P."/>
            <person name="Vyverman W."/>
            <person name="Willis A."/>
            <person name="Wyrwicz L.S."/>
            <person name="Rokhsar D.S."/>
            <person name="Weissenbach J."/>
            <person name="Armbrust E.V."/>
            <person name="Green B.R."/>
            <person name="Van de Peer Y."/>
            <person name="Grigoriev I.V."/>
        </authorList>
    </citation>
    <scope>NUCLEOTIDE SEQUENCE [LARGE SCALE GENOMIC DNA]</scope>
    <source>
        <strain evidence="9 10">CCMP1335</strain>
    </source>
</reference>
<keyword evidence="5 6" id="KW-0067">ATP-binding</keyword>
<dbReference type="GO" id="GO:0035556">
    <property type="term" value="P:intracellular signal transduction"/>
    <property type="evidence" value="ECO:0000318"/>
    <property type="project" value="GO_Central"/>
</dbReference>
<dbReference type="InterPro" id="IPR011009">
    <property type="entry name" value="Kinase-like_dom_sf"/>
</dbReference>